<dbReference type="PANTHER" id="PTHR43249:SF1">
    <property type="entry name" value="D-GLUCOSIDE 3-DEHYDROGENASE"/>
    <property type="match status" value="1"/>
</dbReference>
<accession>A0A927BT60</accession>
<dbReference type="RefSeq" id="WP_190918653.1">
    <property type="nucleotide sequence ID" value="NZ_JACXIZ010000022.1"/>
</dbReference>
<gene>
    <name evidence="3" type="ORF">IDH44_14075</name>
</gene>
<dbReference type="InterPro" id="IPR052515">
    <property type="entry name" value="Gfo/Idh/MocA_Oxidoreductase"/>
</dbReference>
<dbReference type="Gene3D" id="3.40.50.720">
    <property type="entry name" value="NAD(P)-binding Rossmann-like Domain"/>
    <property type="match status" value="1"/>
</dbReference>
<dbReference type="AlphaFoldDB" id="A0A927BT60"/>
<feature type="domain" description="GFO/IDH/MocA-like oxidoreductase" evidence="2">
    <location>
        <begin position="134"/>
        <end position="272"/>
    </location>
</feature>
<dbReference type="InterPro" id="IPR036291">
    <property type="entry name" value="NAD(P)-bd_dom_sf"/>
</dbReference>
<dbReference type="PANTHER" id="PTHR43249">
    <property type="entry name" value="UDP-N-ACETYL-2-AMINO-2-DEOXY-D-GLUCURONATE OXIDASE"/>
    <property type="match status" value="1"/>
</dbReference>
<dbReference type="Gene3D" id="3.30.360.10">
    <property type="entry name" value="Dihydrodipicolinate Reductase, domain 2"/>
    <property type="match status" value="1"/>
</dbReference>
<comment type="caution">
    <text evidence="3">The sequence shown here is derived from an EMBL/GenBank/DDBJ whole genome shotgun (WGS) entry which is preliminary data.</text>
</comment>
<dbReference type="SUPFAM" id="SSF55347">
    <property type="entry name" value="Glyceraldehyde-3-phosphate dehydrogenase-like, C-terminal domain"/>
    <property type="match status" value="1"/>
</dbReference>
<dbReference type="InterPro" id="IPR000683">
    <property type="entry name" value="Gfo/Idh/MocA-like_OxRdtase_N"/>
</dbReference>
<dbReference type="InterPro" id="IPR055170">
    <property type="entry name" value="GFO_IDH_MocA-like_dom"/>
</dbReference>
<dbReference type="GO" id="GO:0000166">
    <property type="term" value="F:nucleotide binding"/>
    <property type="evidence" value="ECO:0007669"/>
    <property type="project" value="InterPro"/>
</dbReference>
<dbReference type="Proteomes" id="UP000621560">
    <property type="component" value="Unassembled WGS sequence"/>
</dbReference>
<organism evidence="3 4">
    <name type="scientific">Paenibacillus sabuli</name>
    <dbReference type="NCBI Taxonomy" id="2772509"/>
    <lineage>
        <taxon>Bacteria</taxon>
        <taxon>Bacillati</taxon>
        <taxon>Bacillota</taxon>
        <taxon>Bacilli</taxon>
        <taxon>Bacillales</taxon>
        <taxon>Paenibacillaceae</taxon>
        <taxon>Paenibacillus</taxon>
    </lineage>
</organism>
<proteinExistence type="predicted"/>
<reference evidence="3" key="1">
    <citation type="submission" date="2020-09" db="EMBL/GenBank/DDBJ databases">
        <title>A novel bacterium of genus Paenibacillus, isolated from South China Sea.</title>
        <authorList>
            <person name="Huang H."/>
            <person name="Mo K."/>
            <person name="Hu Y."/>
        </authorList>
    </citation>
    <scope>NUCLEOTIDE SEQUENCE</scope>
    <source>
        <strain evidence="3">IB182496</strain>
    </source>
</reference>
<dbReference type="Pfam" id="PF01408">
    <property type="entry name" value="GFO_IDH_MocA"/>
    <property type="match status" value="1"/>
</dbReference>
<dbReference type="SUPFAM" id="SSF51735">
    <property type="entry name" value="NAD(P)-binding Rossmann-fold domains"/>
    <property type="match status" value="1"/>
</dbReference>
<dbReference type="Pfam" id="PF22725">
    <property type="entry name" value="GFO_IDH_MocA_C3"/>
    <property type="match status" value="1"/>
</dbReference>
<feature type="domain" description="Gfo/Idh/MocA-like oxidoreductase N-terminal" evidence="1">
    <location>
        <begin position="4"/>
        <end position="121"/>
    </location>
</feature>
<keyword evidence="4" id="KW-1185">Reference proteome</keyword>
<evidence type="ECO:0000259" key="1">
    <source>
        <dbReference type="Pfam" id="PF01408"/>
    </source>
</evidence>
<sequence length="355" mass="38599">MRKLKIGIVGTGKIFEGAHAPGWLANPDVEIAALCDTHLPAAQAQAERLGVRRVYSSYEEMLEQEELDAIDICTPNIYHSGIAVAALDRGLHVFSEKPDAISPSEARRMADAAQRAGKVLMAMRNNRFTPQARFLKAYIDTGAMGEIYTARAGWLRRRGIPGRGGWFTTKALSGGGPLIDLGVHMLDVAIWLMGNPRPIAVSGATYTKFADSTIAVSPDARFGTLVEGGTFDVEDLATGFIRFDNGASLQLEFSWAANVEEDIKFVELRGTQAGCSLRNAELKLMTELAGALCDIAPRLTPPHELPHARNIHHFVDCMLGRSQPLYTPEEGVDRIAILGALYESAGRGREVRLGE</sequence>
<dbReference type="EMBL" id="JACXIZ010000022">
    <property type="protein sequence ID" value="MBD2846327.1"/>
    <property type="molecule type" value="Genomic_DNA"/>
</dbReference>
<evidence type="ECO:0000313" key="4">
    <source>
        <dbReference type="Proteomes" id="UP000621560"/>
    </source>
</evidence>
<evidence type="ECO:0000259" key="2">
    <source>
        <dbReference type="Pfam" id="PF22725"/>
    </source>
</evidence>
<evidence type="ECO:0000313" key="3">
    <source>
        <dbReference type="EMBL" id="MBD2846327.1"/>
    </source>
</evidence>
<protein>
    <submittedName>
        <fullName evidence="3">Gfo/Idh/MocA family oxidoreductase</fullName>
    </submittedName>
</protein>
<name>A0A927BT60_9BACL</name>